<name>A0A1F7HG06_9BACT</name>
<dbReference type="Pfam" id="PF00961">
    <property type="entry name" value="LAGLIDADG_1"/>
    <property type="match status" value="1"/>
</dbReference>
<accession>A0A1F7HG06</accession>
<dbReference type="InterPro" id="IPR004860">
    <property type="entry name" value="LAGLIDADG_dom"/>
</dbReference>
<evidence type="ECO:0000259" key="1">
    <source>
        <dbReference type="Pfam" id="PF00961"/>
    </source>
</evidence>
<dbReference type="SUPFAM" id="SSF55608">
    <property type="entry name" value="Homing endonucleases"/>
    <property type="match status" value="1"/>
</dbReference>
<dbReference type="EMBL" id="MFZT01000033">
    <property type="protein sequence ID" value="OGK30171.1"/>
    <property type="molecule type" value="Genomic_DNA"/>
</dbReference>
<organism evidence="2 3">
    <name type="scientific">Candidatus Roizmanbacteria bacterium RIFCSPHIGHO2_02_FULL_43_11</name>
    <dbReference type="NCBI Taxonomy" id="1802043"/>
    <lineage>
        <taxon>Bacteria</taxon>
        <taxon>Candidatus Roizmaniibacteriota</taxon>
    </lineage>
</organism>
<dbReference type="Proteomes" id="UP000178098">
    <property type="component" value="Unassembled WGS sequence"/>
</dbReference>
<dbReference type="Gene3D" id="3.10.28.10">
    <property type="entry name" value="Homing endonucleases"/>
    <property type="match status" value="1"/>
</dbReference>
<gene>
    <name evidence="2" type="ORF">A3D08_02815</name>
</gene>
<protein>
    <recommendedName>
        <fullName evidence="1">Homing endonuclease LAGLIDADG domain-containing protein</fullName>
    </recommendedName>
</protein>
<evidence type="ECO:0000313" key="2">
    <source>
        <dbReference type="EMBL" id="OGK30171.1"/>
    </source>
</evidence>
<proteinExistence type="predicted"/>
<evidence type="ECO:0000313" key="3">
    <source>
        <dbReference type="Proteomes" id="UP000178098"/>
    </source>
</evidence>
<reference evidence="2 3" key="1">
    <citation type="journal article" date="2016" name="Nat. Commun.">
        <title>Thousands of microbial genomes shed light on interconnected biogeochemical processes in an aquifer system.</title>
        <authorList>
            <person name="Anantharaman K."/>
            <person name="Brown C.T."/>
            <person name="Hug L.A."/>
            <person name="Sharon I."/>
            <person name="Castelle C.J."/>
            <person name="Probst A.J."/>
            <person name="Thomas B.C."/>
            <person name="Singh A."/>
            <person name="Wilkins M.J."/>
            <person name="Karaoz U."/>
            <person name="Brodie E.L."/>
            <person name="Williams K.H."/>
            <person name="Hubbard S.S."/>
            <person name="Banfield J.F."/>
        </authorList>
    </citation>
    <scope>NUCLEOTIDE SEQUENCE [LARGE SCALE GENOMIC DNA]</scope>
</reference>
<sequence>MVNTVGKNCSEADKAYIAGFLDADGAIMAHVERNSELIYKFRVRVSIALYQSQNAVIEWMYKKLETGSVTKQRNLYKWNTTDQNAVRVILTVLKPYLRVKKKQAELALSIMNTPICSKRKLLYVATLADALCSLNVRSQNSGMKNVTMIKEYFSCND</sequence>
<dbReference type="AlphaFoldDB" id="A0A1F7HG06"/>
<comment type="caution">
    <text evidence="2">The sequence shown here is derived from an EMBL/GenBank/DDBJ whole genome shotgun (WGS) entry which is preliminary data.</text>
</comment>
<dbReference type="GO" id="GO:0004519">
    <property type="term" value="F:endonuclease activity"/>
    <property type="evidence" value="ECO:0007669"/>
    <property type="project" value="InterPro"/>
</dbReference>
<dbReference type="InterPro" id="IPR027434">
    <property type="entry name" value="Homing_endonucl"/>
</dbReference>
<feature type="domain" description="Homing endonuclease LAGLIDADG" evidence="1">
    <location>
        <begin position="17"/>
        <end position="105"/>
    </location>
</feature>